<dbReference type="Proteomes" id="UP000297595">
    <property type="component" value="Unassembled WGS sequence"/>
</dbReference>
<evidence type="ECO:0000313" key="2">
    <source>
        <dbReference type="Proteomes" id="UP000297595"/>
    </source>
</evidence>
<gene>
    <name evidence="1" type="ORF">EYR41_009277</name>
</gene>
<proteinExistence type="predicted"/>
<organism evidence="1 2">
    <name type="scientific">Orbilia oligospora</name>
    <name type="common">Nematode-trapping fungus</name>
    <name type="synonym">Arthrobotrys oligospora</name>
    <dbReference type="NCBI Taxonomy" id="2813651"/>
    <lineage>
        <taxon>Eukaryota</taxon>
        <taxon>Fungi</taxon>
        <taxon>Dikarya</taxon>
        <taxon>Ascomycota</taxon>
        <taxon>Pezizomycotina</taxon>
        <taxon>Orbiliomycetes</taxon>
        <taxon>Orbiliales</taxon>
        <taxon>Orbiliaceae</taxon>
        <taxon>Orbilia</taxon>
    </lineage>
</organism>
<evidence type="ECO:0000313" key="1">
    <source>
        <dbReference type="EMBL" id="TGJ65297.1"/>
    </source>
</evidence>
<name>A0A7C8JVC7_ORBOL</name>
<comment type="caution">
    <text evidence="1">The sequence shown here is derived from an EMBL/GenBank/DDBJ whole genome shotgun (WGS) entry which is preliminary data.</text>
</comment>
<accession>A0A7C8JVC7</accession>
<dbReference type="AlphaFoldDB" id="A0A7C8JVC7"/>
<protein>
    <submittedName>
        <fullName evidence="1">Uncharacterized protein</fullName>
    </submittedName>
</protein>
<sequence length="66" mass="7750">MDLAKCAGDFSTYYPPYLLLMLIIWKNPVRISVTAQPSFHAPVHHRQMRPIQTHRPEPHYLASLFF</sequence>
<reference evidence="1 2" key="1">
    <citation type="submission" date="2019-03" db="EMBL/GenBank/DDBJ databases">
        <title>Nematode-trapping fungi genome.</title>
        <authorList>
            <person name="Vidal-Diez De Ulzurrun G."/>
        </authorList>
    </citation>
    <scope>NUCLEOTIDE SEQUENCE [LARGE SCALE GENOMIC DNA]</scope>
    <source>
        <strain evidence="1 2">TWF154</strain>
    </source>
</reference>
<dbReference type="EMBL" id="SOZJ01000006">
    <property type="protein sequence ID" value="TGJ65297.1"/>
    <property type="molecule type" value="Genomic_DNA"/>
</dbReference>